<feature type="region of interest" description="Disordered" evidence="1">
    <location>
        <begin position="196"/>
        <end position="219"/>
    </location>
</feature>
<dbReference type="InterPro" id="IPR002734">
    <property type="entry name" value="RibDG_C"/>
</dbReference>
<dbReference type="PANTHER" id="PTHR38011:SF2">
    <property type="entry name" value="BIFUNCTIONAL DEAMINASE-REDUCTASE DOMAIN PROTEIN"/>
    <property type="match status" value="1"/>
</dbReference>
<proteinExistence type="predicted"/>
<sequence length="219" mass="24149">MRRIIGSAFVSLDGVMQAPGGPSEDWTGGFEYGGWLWPLGDNATDSWIGELFDRPYDLLLGRKTYEIFAAYWPYVDAENPIAKGFNAAAKYVLTRGPEQLEWENSHRLPDIAAVAELKKGDGPDLVIQGSSTLYPALLEAGLLDQFTTLTYPLVLGSGKRLFGDGTPPRTLNLVRHEVSPKGTVIARYEPAGDVETGSFAAIEPSEREKARQDRMKRED</sequence>
<dbReference type="Pfam" id="PF01872">
    <property type="entry name" value="RibD_C"/>
    <property type="match status" value="1"/>
</dbReference>
<dbReference type="AlphaFoldDB" id="A0A8T4ID44"/>
<accession>A0A8T4ID44</accession>
<dbReference type="InterPro" id="IPR050765">
    <property type="entry name" value="Riboflavin_Biosynth_HTPR"/>
</dbReference>
<dbReference type="EMBL" id="JAGRQC010000002">
    <property type="protein sequence ID" value="MBR0552567.1"/>
    <property type="molecule type" value="Genomic_DNA"/>
</dbReference>
<evidence type="ECO:0000313" key="3">
    <source>
        <dbReference type="EMBL" id="MBR0552567.1"/>
    </source>
</evidence>
<keyword evidence="4" id="KW-1185">Reference proteome</keyword>
<dbReference type="GO" id="GO:0009231">
    <property type="term" value="P:riboflavin biosynthetic process"/>
    <property type="evidence" value="ECO:0007669"/>
    <property type="project" value="InterPro"/>
</dbReference>
<name>A0A8T4ID44_9SPHN</name>
<reference evidence="3" key="1">
    <citation type="submission" date="2021-04" db="EMBL/GenBank/DDBJ databases">
        <title>Ouciella asimina sp. nov., isolated from the surface seawater in the hydrothermal field of Okinawa Trough.</title>
        <authorList>
            <person name="Shuang W."/>
        </authorList>
    </citation>
    <scope>NUCLEOTIDE SEQUENCE</scope>
    <source>
        <strain evidence="3">LXI357</strain>
    </source>
</reference>
<dbReference type="InterPro" id="IPR024072">
    <property type="entry name" value="DHFR-like_dom_sf"/>
</dbReference>
<protein>
    <submittedName>
        <fullName evidence="3">Dihydrofolate reductase family protein</fullName>
    </submittedName>
</protein>
<dbReference type="RefSeq" id="WP_284053842.1">
    <property type="nucleotide sequence ID" value="NZ_JAGRQC010000002.1"/>
</dbReference>
<dbReference type="Gene3D" id="3.40.430.10">
    <property type="entry name" value="Dihydrofolate Reductase, subunit A"/>
    <property type="match status" value="1"/>
</dbReference>
<evidence type="ECO:0000256" key="1">
    <source>
        <dbReference type="SAM" id="MobiDB-lite"/>
    </source>
</evidence>
<feature type="domain" description="Bacterial bifunctional deaminase-reductase C-terminal" evidence="2">
    <location>
        <begin position="4"/>
        <end position="184"/>
    </location>
</feature>
<evidence type="ECO:0000259" key="2">
    <source>
        <dbReference type="Pfam" id="PF01872"/>
    </source>
</evidence>
<evidence type="ECO:0000313" key="4">
    <source>
        <dbReference type="Proteomes" id="UP000676996"/>
    </source>
</evidence>
<organism evidence="3 4">
    <name type="scientific">Stakelama marina</name>
    <dbReference type="NCBI Taxonomy" id="2826939"/>
    <lineage>
        <taxon>Bacteria</taxon>
        <taxon>Pseudomonadati</taxon>
        <taxon>Pseudomonadota</taxon>
        <taxon>Alphaproteobacteria</taxon>
        <taxon>Sphingomonadales</taxon>
        <taxon>Sphingomonadaceae</taxon>
        <taxon>Stakelama</taxon>
    </lineage>
</organism>
<feature type="compositionally biased region" description="Basic and acidic residues" evidence="1">
    <location>
        <begin position="204"/>
        <end position="219"/>
    </location>
</feature>
<dbReference type="GO" id="GO:0008703">
    <property type="term" value="F:5-amino-6-(5-phosphoribosylamino)uracil reductase activity"/>
    <property type="evidence" value="ECO:0007669"/>
    <property type="project" value="InterPro"/>
</dbReference>
<dbReference type="Proteomes" id="UP000676996">
    <property type="component" value="Unassembled WGS sequence"/>
</dbReference>
<dbReference type="PANTHER" id="PTHR38011">
    <property type="entry name" value="DIHYDROFOLATE REDUCTASE FAMILY PROTEIN (AFU_ORTHOLOGUE AFUA_8G06820)"/>
    <property type="match status" value="1"/>
</dbReference>
<comment type="caution">
    <text evidence="3">The sequence shown here is derived from an EMBL/GenBank/DDBJ whole genome shotgun (WGS) entry which is preliminary data.</text>
</comment>
<dbReference type="SUPFAM" id="SSF53597">
    <property type="entry name" value="Dihydrofolate reductase-like"/>
    <property type="match status" value="1"/>
</dbReference>
<gene>
    <name evidence="3" type="ORF">J7S20_08625</name>
</gene>